<dbReference type="InterPro" id="IPR000595">
    <property type="entry name" value="cNMP-bd_dom"/>
</dbReference>
<dbReference type="Pfam" id="PF00027">
    <property type="entry name" value="cNMP_binding"/>
    <property type="match status" value="2"/>
</dbReference>
<evidence type="ECO:0000256" key="3">
    <source>
        <dbReference type="ARBA" id="ARBA00022553"/>
    </source>
</evidence>
<feature type="domain" description="Cyclic nucleotide-binding" evidence="11">
    <location>
        <begin position="160"/>
        <end position="286"/>
    </location>
</feature>
<dbReference type="FunFam" id="2.60.120.10:FF:000039">
    <property type="entry name" value="cAMP-dependent protein kinase regulatory subunit"/>
    <property type="match status" value="1"/>
</dbReference>
<feature type="compositionally biased region" description="Polar residues" evidence="10">
    <location>
        <begin position="13"/>
        <end position="36"/>
    </location>
</feature>
<keyword evidence="7 8" id="KW-0114">cAMP</keyword>
<dbReference type="AlphaFoldDB" id="A0A1R1YH37"/>
<evidence type="ECO:0000256" key="9">
    <source>
        <dbReference type="PIRSR" id="PIRSR000548-1"/>
    </source>
</evidence>
<dbReference type="GO" id="GO:0005634">
    <property type="term" value="C:nucleus"/>
    <property type="evidence" value="ECO:0007669"/>
    <property type="project" value="TreeGrafter"/>
</dbReference>
<dbReference type="PANTHER" id="PTHR11635:SF152">
    <property type="entry name" value="CAMP-DEPENDENT PROTEIN KINASE TYPE I REGULATORY SUBUNIT-RELATED"/>
    <property type="match status" value="1"/>
</dbReference>
<accession>A0A1R1YH37</accession>
<dbReference type="Gene3D" id="2.60.120.10">
    <property type="entry name" value="Jelly Rolls"/>
    <property type="match status" value="2"/>
</dbReference>
<evidence type="ECO:0000259" key="11">
    <source>
        <dbReference type="PROSITE" id="PS50042"/>
    </source>
</evidence>
<dbReference type="InterPro" id="IPR018488">
    <property type="entry name" value="cNMP-bd_CS"/>
</dbReference>
<feature type="compositionally biased region" description="Polar residues" evidence="10">
    <location>
        <begin position="61"/>
        <end position="72"/>
    </location>
</feature>
<keyword evidence="6 8" id="KW-0547">Nucleotide-binding</keyword>
<name>A0A1R1YH37_9FUNG</name>
<comment type="similarity">
    <text evidence="1 8">Belongs to the cAMP-dependent kinase regulatory chain family.</text>
</comment>
<keyword evidence="12" id="KW-0808">Transferase</keyword>
<comment type="subunit">
    <text evidence="8">Tetramer, composed of 2 regulatory (R) and 2 catalytic (C) subunits. In the presence of cAMP it dissociates into 2 active monomeric C subunits and an R dimer.</text>
</comment>
<feature type="region of interest" description="Disordered" evidence="10">
    <location>
        <begin position="352"/>
        <end position="376"/>
    </location>
</feature>
<protein>
    <recommendedName>
        <fullName evidence="2 8">cAMP-dependent protein kinase regulatory subunit</fullName>
    </recommendedName>
</protein>
<evidence type="ECO:0000256" key="1">
    <source>
        <dbReference type="ARBA" id="ARBA00005753"/>
    </source>
</evidence>
<dbReference type="InterPro" id="IPR012198">
    <property type="entry name" value="cAMP_dep_PK_reg_su"/>
</dbReference>
<feature type="binding site" evidence="9">
    <location>
        <position position="236"/>
    </location>
    <ligand>
        <name>3',5'-cyclic AMP</name>
        <dbReference type="ChEBI" id="CHEBI:58165"/>
        <label>1</label>
    </ligand>
</feature>
<dbReference type="PIRSF" id="PIRSF000548">
    <property type="entry name" value="PK_regulatory"/>
    <property type="match status" value="1"/>
</dbReference>
<organism evidence="12 13">
    <name type="scientific">Smittium culicis</name>
    <dbReference type="NCBI Taxonomy" id="133412"/>
    <lineage>
        <taxon>Eukaryota</taxon>
        <taxon>Fungi</taxon>
        <taxon>Fungi incertae sedis</taxon>
        <taxon>Zoopagomycota</taxon>
        <taxon>Kickxellomycotina</taxon>
        <taxon>Harpellomycetes</taxon>
        <taxon>Harpellales</taxon>
        <taxon>Legeriomycetaceae</taxon>
        <taxon>Smittium</taxon>
    </lineage>
</organism>
<keyword evidence="12" id="KW-0418">Kinase</keyword>
<dbReference type="GO" id="GO:0005829">
    <property type="term" value="C:cytosol"/>
    <property type="evidence" value="ECO:0007669"/>
    <property type="project" value="TreeGrafter"/>
</dbReference>
<sequence>MAGENGAEIINGIQDNNVHSFEVSDSFTGKQNTSESSKIDHLAPNSKKDEVEDEEEEHSAFQFTNPFASSDDVTIERSPGPDNVSQNGDFNNLVNSKFSSLAKSSTEESYLPPPGMGTRRFSVSAESMDPSTVGNVEKIFIYKTPDQKERISKSLKGNFLFEQLDEDSYTGVVDAMEEKKIGPNTDVIIQGDVGDYFYIVEKGKFEIYKSKVNSEGKMEGEPALVATVEDGGSFGEMALMYNSPRAATVRSVTDATLWSIDRITFRHLLMERTFKKRQMYEKFLNDIPLLSKLEPYELQKISDSLESCVYEDGEFVIKQGDFGDSFYLIEEGHAIVLKKSPRSAFKEDDPILKTTPVKMDPPKKKSSDGNEGIQAEETEIEDYFERQVGKLGKGDYFGELALLSNETRKASIVADGKLKCVRMSKLSFERLLGPLIKTFRRKSTLYE</sequence>
<comment type="caution">
    <text evidence="12">The sequence shown here is derived from an EMBL/GenBank/DDBJ whole genome shotgun (WGS) entry which is preliminary data.</text>
</comment>
<dbReference type="GO" id="GO:0016301">
    <property type="term" value="F:kinase activity"/>
    <property type="evidence" value="ECO:0007669"/>
    <property type="project" value="UniProtKB-KW"/>
</dbReference>
<dbReference type="EMBL" id="LSSN01000051">
    <property type="protein sequence ID" value="OMJ26222.1"/>
    <property type="molecule type" value="Genomic_DNA"/>
</dbReference>
<dbReference type="GO" id="GO:0034236">
    <property type="term" value="F:protein kinase A catalytic subunit binding"/>
    <property type="evidence" value="ECO:0007669"/>
    <property type="project" value="TreeGrafter"/>
</dbReference>
<dbReference type="PROSITE" id="PS00889">
    <property type="entry name" value="CNMP_BINDING_2"/>
    <property type="match status" value="1"/>
</dbReference>
<dbReference type="OrthoDB" id="417078at2759"/>
<gene>
    <name evidence="12" type="ORF">AYI70_g332</name>
</gene>
<evidence type="ECO:0000313" key="13">
    <source>
        <dbReference type="Proteomes" id="UP000187283"/>
    </source>
</evidence>
<dbReference type="STRING" id="133412.A0A1R1YH37"/>
<dbReference type="PRINTS" id="PR00103">
    <property type="entry name" value="CAMPKINASE"/>
</dbReference>
<dbReference type="SMART" id="SM00100">
    <property type="entry name" value="cNMP"/>
    <property type="match status" value="2"/>
</dbReference>
<evidence type="ECO:0000256" key="2">
    <source>
        <dbReference type="ARBA" id="ARBA00020355"/>
    </source>
</evidence>
<evidence type="ECO:0000256" key="4">
    <source>
        <dbReference type="ARBA" id="ARBA00022566"/>
    </source>
</evidence>
<dbReference type="Proteomes" id="UP000187283">
    <property type="component" value="Unassembled WGS sequence"/>
</dbReference>
<dbReference type="GO" id="GO:0005952">
    <property type="term" value="C:cAMP-dependent protein kinase complex"/>
    <property type="evidence" value="ECO:0007669"/>
    <property type="project" value="InterPro"/>
</dbReference>
<dbReference type="PROSITE" id="PS00888">
    <property type="entry name" value="CNMP_BINDING_1"/>
    <property type="match status" value="2"/>
</dbReference>
<keyword evidence="3" id="KW-0597">Phosphoprotein</keyword>
<feature type="compositionally biased region" description="Basic and acidic residues" evidence="10">
    <location>
        <begin position="37"/>
        <end position="50"/>
    </location>
</feature>
<reference evidence="12 13" key="1">
    <citation type="submission" date="2017-01" db="EMBL/GenBank/DDBJ databases">
        <authorList>
            <person name="Mah S.A."/>
            <person name="Swanson W.J."/>
            <person name="Moy G.W."/>
            <person name="Vacquier V.D."/>
        </authorList>
    </citation>
    <scope>NUCLEOTIDE SEQUENCE [LARGE SCALE GENOMIC DNA]</scope>
    <source>
        <strain evidence="12 13">GSMNP</strain>
    </source>
</reference>
<keyword evidence="13" id="KW-1185">Reference proteome</keyword>
<feature type="binding site" evidence="9">
    <location>
        <position position="245"/>
    </location>
    <ligand>
        <name>3',5'-cyclic AMP</name>
        <dbReference type="ChEBI" id="CHEBI:58165"/>
        <label>1</label>
    </ligand>
</feature>
<keyword evidence="4 8" id="KW-0116">cAMP-binding</keyword>
<dbReference type="InterPro" id="IPR014710">
    <property type="entry name" value="RmlC-like_jellyroll"/>
</dbReference>
<dbReference type="GO" id="GO:0030552">
    <property type="term" value="F:cAMP binding"/>
    <property type="evidence" value="ECO:0007669"/>
    <property type="project" value="UniProtKB-KW"/>
</dbReference>
<feature type="binding site" evidence="9">
    <location>
        <position position="408"/>
    </location>
    <ligand>
        <name>3',5'-cyclic AMP</name>
        <dbReference type="ChEBI" id="CHEBI:58165"/>
        <label>2</label>
    </ligand>
</feature>
<evidence type="ECO:0000256" key="10">
    <source>
        <dbReference type="SAM" id="MobiDB-lite"/>
    </source>
</evidence>
<dbReference type="GO" id="GO:0004862">
    <property type="term" value="F:cAMP-dependent protein kinase inhibitor activity"/>
    <property type="evidence" value="ECO:0007669"/>
    <property type="project" value="TreeGrafter"/>
</dbReference>
<dbReference type="PROSITE" id="PS50042">
    <property type="entry name" value="CNMP_BINDING_3"/>
    <property type="match status" value="2"/>
</dbReference>
<dbReference type="CDD" id="cd00038">
    <property type="entry name" value="CAP_ED"/>
    <property type="match status" value="2"/>
</dbReference>
<dbReference type="GO" id="GO:0033554">
    <property type="term" value="P:cellular response to stress"/>
    <property type="evidence" value="ECO:0007669"/>
    <property type="project" value="UniProtKB-ARBA"/>
</dbReference>
<evidence type="ECO:0000256" key="5">
    <source>
        <dbReference type="ARBA" id="ARBA00022737"/>
    </source>
</evidence>
<dbReference type="PANTHER" id="PTHR11635">
    <property type="entry name" value="CAMP-DEPENDENT PROTEIN KINASE REGULATORY CHAIN"/>
    <property type="match status" value="1"/>
</dbReference>
<feature type="binding site" evidence="9">
    <location>
        <position position="399"/>
    </location>
    <ligand>
        <name>3',5'-cyclic AMP</name>
        <dbReference type="ChEBI" id="CHEBI:58165"/>
        <label>2</label>
    </ligand>
</feature>
<proteinExistence type="inferred from homology"/>
<feature type="region of interest" description="Disordered" evidence="10">
    <location>
        <begin position="1"/>
        <end position="91"/>
    </location>
</feature>
<evidence type="ECO:0000256" key="8">
    <source>
        <dbReference type="PIRNR" id="PIRNR000548"/>
    </source>
</evidence>
<keyword evidence="5" id="KW-0677">Repeat</keyword>
<feature type="domain" description="Cyclic nucleotide-binding" evidence="11">
    <location>
        <begin position="289"/>
        <end position="447"/>
    </location>
</feature>
<evidence type="ECO:0000256" key="7">
    <source>
        <dbReference type="ARBA" id="ARBA00023149"/>
    </source>
</evidence>
<evidence type="ECO:0000313" key="12">
    <source>
        <dbReference type="EMBL" id="OMJ26222.1"/>
    </source>
</evidence>
<evidence type="ECO:0000256" key="6">
    <source>
        <dbReference type="ARBA" id="ARBA00022741"/>
    </source>
</evidence>
<dbReference type="InterPro" id="IPR050503">
    <property type="entry name" value="cAMP-dep_PK_reg_su-like"/>
</dbReference>
<dbReference type="InterPro" id="IPR018490">
    <property type="entry name" value="cNMP-bd_dom_sf"/>
</dbReference>
<dbReference type="SUPFAM" id="SSF51206">
    <property type="entry name" value="cAMP-binding domain-like"/>
    <property type="match status" value="2"/>
</dbReference>